<dbReference type="CDD" id="cd06261">
    <property type="entry name" value="TM_PBP2"/>
    <property type="match status" value="1"/>
</dbReference>
<dbReference type="InterPro" id="IPR011867">
    <property type="entry name" value="ModB_ABC"/>
</dbReference>
<dbReference type="NCBIfam" id="TIGR02141">
    <property type="entry name" value="modB_ABC"/>
    <property type="match status" value="1"/>
</dbReference>
<feature type="transmembrane region" description="Helical" evidence="11">
    <location>
        <begin position="47"/>
        <end position="68"/>
    </location>
</feature>
<evidence type="ECO:0000256" key="1">
    <source>
        <dbReference type="ARBA" id="ARBA00002949"/>
    </source>
</evidence>
<evidence type="ECO:0000256" key="3">
    <source>
        <dbReference type="ARBA" id="ARBA00007069"/>
    </source>
</evidence>
<evidence type="ECO:0000259" key="13">
    <source>
        <dbReference type="PROSITE" id="PS50928"/>
    </source>
</evidence>
<keyword evidence="9 11" id="KW-1133">Transmembrane helix</keyword>
<proteinExistence type="inferred from homology"/>
<dbReference type="NCBIfam" id="NF006939">
    <property type="entry name" value="PRK09421.1"/>
    <property type="match status" value="1"/>
</dbReference>
<dbReference type="InterPro" id="IPR000515">
    <property type="entry name" value="MetI-like"/>
</dbReference>
<dbReference type="RefSeq" id="WP_261517022.1">
    <property type="nucleotide sequence ID" value="NZ_JAODNV010000024.1"/>
</dbReference>
<name>A0A9X2XC58_9HYPH</name>
<keyword evidence="7 12" id="KW-0997">Cell inner membrane</keyword>
<dbReference type="AlphaFoldDB" id="A0A9X2XC58"/>
<evidence type="ECO:0000313" key="15">
    <source>
        <dbReference type="Proteomes" id="UP001149009"/>
    </source>
</evidence>
<keyword evidence="4 11" id="KW-0813">Transport</keyword>
<evidence type="ECO:0000256" key="5">
    <source>
        <dbReference type="ARBA" id="ARBA00022475"/>
    </source>
</evidence>
<dbReference type="Pfam" id="PF00528">
    <property type="entry name" value="BPD_transp_1"/>
    <property type="match status" value="1"/>
</dbReference>
<accession>A0A9X2XC58</accession>
<keyword evidence="5" id="KW-1003">Cell membrane</keyword>
<evidence type="ECO:0000256" key="4">
    <source>
        <dbReference type="ARBA" id="ARBA00022448"/>
    </source>
</evidence>
<sequence length="230" mass="23766">MAEAEIGILLLSAKVALAATGFSLIPAFAVAWLLARRRFFGKALLQAVVTLPLVLPPVVTGYGLLVLFGSRGPLGRLLEDLFGMSFAFRWTGAALAAGVMAFPLIVRPIRLSLEAVDRGLEEAASTLGAASPVVFLTVTLPLALPGLMAGAVLGFAKALGEFGATITFVSNIPGETQTLSLAIYALLQTPEGDAAALRLIGLSVLLAVGAVLVSEWVARRLSKGGGDDRA</sequence>
<evidence type="ECO:0000256" key="2">
    <source>
        <dbReference type="ARBA" id="ARBA00004429"/>
    </source>
</evidence>
<keyword evidence="15" id="KW-1185">Reference proteome</keyword>
<feature type="transmembrane region" description="Helical" evidence="11">
    <location>
        <begin position="88"/>
        <end position="106"/>
    </location>
</feature>
<evidence type="ECO:0000256" key="11">
    <source>
        <dbReference type="RuleBase" id="RU363032"/>
    </source>
</evidence>
<keyword evidence="8 11" id="KW-0812">Transmembrane</keyword>
<dbReference type="PANTHER" id="PTHR30183">
    <property type="entry name" value="MOLYBDENUM TRANSPORT SYSTEM PERMEASE PROTEIN MODB"/>
    <property type="match status" value="1"/>
</dbReference>
<comment type="caution">
    <text evidence="14">The sequence shown here is derived from an EMBL/GenBank/DDBJ whole genome shotgun (WGS) entry which is preliminary data.</text>
</comment>
<feature type="domain" description="ABC transmembrane type-1" evidence="13">
    <location>
        <begin position="9"/>
        <end position="212"/>
    </location>
</feature>
<comment type="subcellular location">
    <subcellularLocation>
        <location evidence="2 12">Cell inner membrane</location>
        <topology evidence="2 12">Multi-pass membrane protein</topology>
    </subcellularLocation>
    <subcellularLocation>
        <location evidence="11">Cell membrane</location>
        <topology evidence="11">Multi-pass membrane protein</topology>
    </subcellularLocation>
</comment>
<dbReference type="PANTHER" id="PTHR30183:SF3">
    <property type="entry name" value="MOLYBDENUM TRANSPORT SYSTEM PERMEASE PROTEIN MODB"/>
    <property type="match status" value="1"/>
</dbReference>
<dbReference type="FunFam" id="1.10.3720.10:FF:000018">
    <property type="entry name" value="Molybdenum transport system permease"/>
    <property type="match status" value="1"/>
</dbReference>
<protein>
    <recommendedName>
        <fullName evidence="12">Molybdenum transport system permease</fullName>
    </recommendedName>
</protein>
<evidence type="ECO:0000313" key="14">
    <source>
        <dbReference type="EMBL" id="MCT8992069.1"/>
    </source>
</evidence>
<feature type="transmembrane region" description="Helical" evidence="11">
    <location>
        <begin position="127"/>
        <end position="153"/>
    </location>
</feature>
<evidence type="ECO:0000256" key="9">
    <source>
        <dbReference type="ARBA" id="ARBA00022989"/>
    </source>
</evidence>
<dbReference type="SUPFAM" id="SSF161098">
    <property type="entry name" value="MetI-like"/>
    <property type="match status" value="1"/>
</dbReference>
<evidence type="ECO:0000256" key="7">
    <source>
        <dbReference type="ARBA" id="ARBA00022519"/>
    </source>
</evidence>
<keyword evidence="10 11" id="KW-0472">Membrane</keyword>
<dbReference type="Proteomes" id="UP001149009">
    <property type="component" value="Unassembled WGS sequence"/>
</dbReference>
<evidence type="ECO:0000256" key="6">
    <source>
        <dbReference type="ARBA" id="ARBA00022505"/>
    </source>
</evidence>
<comment type="function">
    <text evidence="1 12">Part of the binding-protein-dependent transport system for molybdenum; probably responsible for the translocation of the substrate across the membrane.</text>
</comment>
<dbReference type="Gene3D" id="1.10.3720.10">
    <property type="entry name" value="MetI-like"/>
    <property type="match status" value="1"/>
</dbReference>
<organism evidence="14 15">
    <name type="scientific">Chelativorans petroleitrophicus</name>
    <dbReference type="NCBI Taxonomy" id="2975484"/>
    <lineage>
        <taxon>Bacteria</taxon>
        <taxon>Pseudomonadati</taxon>
        <taxon>Pseudomonadota</taxon>
        <taxon>Alphaproteobacteria</taxon>
        <taxon>Hyphomicrobiales</taxon>
        <taxon>Phyllobacteriaceae</taxon>
        <taxon>Chelativorans</taxon>
    </lineage>
</organism>
<evidence type="ECO:0000256" key="12">
    <source>
        <dbReference type="RuleBase" id="RU365097"/>
    </source>
</evidence>
<dbReference type="GO" id="GO:0015098">
    <property type="term" value="F:molybdate ion transmembrane transporter activity"/>
    <property type="evidence" value="ECO:0007669"/>
    <property type="project" value="UniProtKB-UniRule"/>
</dbReference>
<dbReference type="GO" id="GO:0005886">
    <property type="term" value="C:plasma membrane"/>
    <property type="evidence" value="ECO:0007669"/>
    <property type="project" value="UniProtKB-SubCell"/>
</dbReference>
<keyword evidence="6 12" id="KW-0500">Molybdenum</keyword>
<gene>
    <name evidence="14" type="primary">modB</name>
    <name evidence="14" type="ORF">NYR54_17545</name>
</gene>
<evidence type="ECO:0000256" key="8">
    <source>
        <dbReference type="ARBA" id="ARBA00022692"/>
    </source>
</evidence>
<comment type="similarity">
    <text evidence="3 12">Belongs to the binding-protein-dependent transport system permease family. CysTW subfamily.</text>
</comment>
<feature type="transmembrane region" description="Helical" evidence="11">
    <location>
        <begin position="195"/>
        <end position="213"/>
    </location>
</feature>
<dbReference type="InterPro" id="IPR035906">
    <property type="entry name" value="MetI-like_sf"/>
</dbReference>
<reference evidence="14" key="1">
    <citation type="submission" date="2022-08" db="EMBL/GenBank/DDBJ databases">
        <title>Chelativorans sichuanense sp. nov., a paraffin oil-degrading bacterium isolated from a mixture of oil-based drill cuttings and paddy soil.</title>
        <authorList>
            <person name="Yu J."/>
            <person name="Liu H."/>
            <person name="Chen Q."/>
        </authorList>
    </citation>
    <scope>NUCLEOTIDE SEQUENCE</scope>
    <source>
        <strain evidence="14">SCAU 2101</strain>
    </source>
</reference>
<feature type="transmembrane region" description="Helical" evidence="11">
    <location>
        <begin position="6"/>
        <end position="35"/>
    </location>
</feature>
<evidence type="ECO:0000256" key="10">
    <source>
        <dbReference type="ARBA" id="ARBA00023136"/>
    </source>
</evidence>
<dbReference type="PROSITE" id="PS50928">
    <property type="entry name" value="ABC_TM1"/>
    <property type="match status" value="1"/>
</dbReference>
<dbReference type="EMBL" id="JAODNV010000024">
    <property type="protein sequence ID" value="MCT8992069.1"/>
    <property type="molecule type" value="Genomic_DNA"/>
</dbReference>